<comment type="similarity">
    <text evidence="1">Belongs to the AfsR/DnrI/RedD regulatory family.</text>
</comment>
<dbReference type="SMART" id="SM01043">
    <property type="entry name" value="BTAD"/>
    <property type="match status" value="1"/>
</dbReference>
<dbReference type="Proteomes" id="UP001589693">
    <property type="component" value="Unassembled WGS sequence"/>
</dbReference>
<name>A0ABV6A1S3_9PSEU</name>
<protein>
    <submittedName>
        <fullName evidence="8">Tetratricopeptide repeat protein</fullName>
    </submittedName>
</protein>
<evidence type="ECO:0000259" key="7">
    <source>
        <dbReference type="PROSITE" id="PS51755"/>
    </source>
</evidence>
<gene>
    <name evidence="8" type="ORF">ACFFQA_24405</name>
</gene>
<dbReference type="InterPro" id="IPR002182">
    <property type="entry name" value="NB-ARC"/>
</dbReference>
<evidence type="ECO:0000313" key="8">
    <source>
        <dbReference type="EMBL" id="MFB9907089.1"/>
    </source>
</evidence>
<keyword evidence="4" id="KW-0804">Transcription</keyword>
<dbReference type="RefSeq" id="WP_377856589.1">
    <property type="nucleotide sequence ID" value="NZ_JBHLZU010000019.1"/>
</dbReference>
<dbReference type="SUPFAM" id="SSF48452">
    <property type="entry name" value="TPR-like"/>
    <property type="match status" value="3"/>
</dbReference>
<reference evidence="8 9" key="1">
    <citation type="submission" date="2024-09" db="EMBL/GenBank/DDBJ databases">
        <authorList>
            <person name="Sun Q."/>
            <person name="Mori K."/>
        </authorList>
    </citation>
    <scope>NUCLEOTIDE SEQUENCE [LARGE SCALE GENOMIC DNA]</scope>
    <source>
        <strain evidence="8 9">TBRC 7907</strain>
    </source>
</reference>
<dbReference type="PROSITE" id="PS51755">
    <property type="entry name" value="OMPR_PHOB"/>
    <property type="match status" value="1"/>
</dbReference>
<organism evidence="8 9">
    <name type="scientific">Allokutzneria oryzae</name>
    <dbReference type="NCBI Taxonomy" id="1378989"/>
    <lineage>
        <taxon>Bacteria</taxon>
        <taxon>Bacillati</taxon>
        <taxon>Actinomycetota</taxon>
        <taxon>Actinomycetes</taxon>
        <taxon>Pseudonocardiales</taxon>
        <taxon>Pseudonocardiaceae</taxon>
        <taxon>Allokutzneria</taxon>
    </lineage>
</organism>
<evidence type="ECO:0000256" key="5">
    <source>
        <dbReference type="PROSITE-ProRule" id="PRU00339"/>
    </source>
</evidence>
<dbReference type="EMBL" id="JBHLZU010000019">
    <property type="protein sequence ID" value="MFB9907089.1"/>
    <property type="molecule type" value="Genomic_DNA"/>
</dbReference>
<dbReference type="CDD" id="cd15831">
    <property type="entry name" value="BTAD"/>
    <property type="match status" value="1"/>
</dbReference>
<dbReference type="SMART" id="SM00862">
    <property type="entry name" value="Trans_reg_C"/>
    <property type="match status" value="1"/>
</dbReference>
<dbReference type="SUPFAM" id="SSF46894">
    <property type="entry name" value="C-terminal effector domain of the bipartite response regulators"/>
    <property type="match status" value="1"/>
</dbReference>
<feature type="domain" description="OmpR/PhoB-type" evidence="7">
    <location>
        <begin position="1"/>
        <end position="98"/>
    </location>
</feature>
<accession>A0ABV6A1S3</accession>
<dbReference type="Pfam" id="PF00486">
    <property type="entry name" value="Trans_reg_C"/>
    <property type="match status" value="1"/>
</dbReference>
<evidence type="ECO:0000256" key="3">
    <source>
        <dbReference type="ARBA" id="ARBA00023125"/>
    </source>
</evidence>
<dbReference type="InterPro" id="IPR027417">
    <property type="entry name" value="P-loop_NTPase"/>
</dbReference>
<feature type="repeat" description="TPR" evidence="5">
    <location>
        <begin position="710"/>
        <end position="743"/>
    </location>
</feature>
<dbReference type="SMART" id="SM00028">
    <property type="entry name" value="TPR"/>
    <property type="match status" value="6"/>
</dbReference>
<evidence type="ECO:0000313" key="9">
    <source>
        <dbReference type="Proteomes" id="UP001589693"/>
    </source>
</evidence>
<dbReference type="InterPro" id="IPR016032">
    <property type="entry name" value="Sig_transdc_resp-reg_C-effctor"/>
</dbReference>
<dbReference type="Gene3D" id="1.25.40.10">
    <property type="entry name" value="Tetratricopeptide repeat domain"/>
    <property type="match status" value="2"/>
</dbReference>
<evidence type="ECO:0000256" key="6">
    <source>
        <dbReference type="PROSITE-ProRule" id="PRU01091"/>
    </source>
</evidence>
<keyword evidence="3 6" id="KW-0238">DNA-binding</keyword>
<dbReference type="SUPFAM" id="SSF52540">
    <property type="entry name" value="P-loop containing nucleoside triphosphate hydrolases"/>
    <property type="match status" value="1"/>
</dbReference>
<dbReference type="Gene3D" id="3.40.50.300">
    <property type="entry name" value="P-loop containing nucleotide triphosphate hydrolases"/>
    <property type="match status" value="1"/>
</dbReference>
<feature type="repeat" description="TPR" evidence="5">
    <location>
        <begin position="750"/>
        <end position="783"/>
    </location>
</feature>
<keyword evidence="5" id="KW-0802">TPR repeat</keyword>
<comment type="caution">
    <text evidence="8">The sequence shown here is derived from an EMBL/GenBank/DDBJ whole genome shotgun (WGS) entry which is preliminary data.</text>
</comment>
<proteinExistence type="inferred from homology"/>
<dbReference type="InterPro" id="IPR051677">
    <property type="entry name" value="AfsR-DnrI-RedD_regulator"/>
</dbReference>
<dbReference type="InterPro" id="IPR019734">
    <property type="entry name" value="TPR_rpt"/>
</dbReference>
<dbReference type="Pfam" id="PF00931">
    <property type="entry name" value="NB-ARC"/>
    <property type="match status" value="1"/>
</dbReference>
<dbReference type="Pfam" id="PF03704">
    <property type="entry name" value="BTAD"/>
    <property type="match status" value="1"/>
</dbReference>
<dbReference type="InterPro" id="IPR036388">
    <property type="entry name" value="WH-like_DNA-bd_sf"/>
</dbReference>
<dbReference type="InterPro" id="IPR005158">
    <property type="entry name" value="BTAD"/>
</dbReference>
<dbReference type="Gene3D" id="1.10.10.10">
    <property type="entry name" value="Winged helix-like DNA-binding domain superfamily/Winged helix DNA-binding domain"/>
    <property type="match status" value="1"/>
</dbReference>
<dbReference type="PANTHER" id="PTHR35807:SF1">
    <property type="entry name" value="TRANSCRIPTIONAL REGULATOR REDD"/>
    <property type="match status" value="1"/>
</dbReference>
<dbReference type="PROSITE" id="PS50005">
    <property type="entry name" value="TPR"/>
    <property type="match status" value="2"/>
</dbReference>
<sequence>MDADESSSGVRLRLLGPARAWHGAEELALGPPRQRAVLAALATRLNRVVSRVSLITDVWGEDAPASSANNLRTYAAKLRRVLGEEVLESTTMGYLLRLPPESVDIARFELLLNHARGARADQDVARAAQLGHLALRLWQGPVLDGIPGPHAELSRTRLHQLHATAVEEWAHDLIVLDRPAETVEALSTVTREHPFRERPRELLMRALHRSGRQADAVALFRDTRALFAEELGIDPGHELIELHKEMLAGGVALPRSEPAPAQLPADLRDFTGRDEHVRRLRDLARSAAEQPGTPIVISSIEGVPGVGKTALAVHIGHQLARQFPDGQLFVDLRGFTEGTTPLDAGGALNRMLSSVGVPAAKIPADLDDRAAMLRSTLANKRMLIVLDNAATEDQVRPLIPAASGCLVLITSRQRMTGLDSSCPFVLDMLPAPDAVELFTRIAGIPASAVVEQIVELCGRLPLAIRIAAARLRARAAWSPEHLLARMLDEHRVIGELTAGALSVRASFHMSYKRLSAAAQRALRLLGISPIAELDVYSAAALLDRDLRSTDDAFQELTDAYLVDEWRPGRFRTHDLVRAYAREVSARTDTDDDRRSALTCLFDHYLHNSSLAWQTQPQIARSAPSTIAPPRTPSPGFADAVAARSWFEVERGNITTVLAHCADHGWPEHAIQMAGSLNWFVDGYVYTDEGRSIHESSLRAARALDDLPKVAAAMRGLATMYWRTGQYPLALDTYTASLDLAEQLGSVTDKARSHHGLGLVYWRLGRFGEALDRLRLALGLYEEINDQVAQLRLRHAVGVLLRQRGHYAESAEYIQRTLALAESSGEPTTVAVTLHALALSNVKLDRPTVAMQQLQRASALNKELGYRDNECYVLQGISLAHRALGQWDEALRTIESALRMSRDLSNRNCELETLISLGETLCGMGRAQEALAPLHSGLELAWSLDQPRDQALAHHALATALTALGDDRAREHRESAEELFTRLGLPRP</sequence>
<evidence type="ECO:0000256" key="4">
    <source>
        <dbReference type="ARBA" id="ARBA00023163"/>
    </source>
</evidence>
<feature type="DNA-binding region" description="OmpR/PhoB-type" evidence="6">
    <location>
        <begin position="1"/>
        <end position="98"/>
    </location>
</feature>
<dbReference type="InterPro" id="IPR001867">
    <property type="entry name" value="OmpR/PhoB-type_DNA-bd"/>
</dbReference>
<evidence type="ECO:0000256" key="2">
    <source>
        <dbReference type="ARBA" id="ARBA00023015"/>
    </source>
</evidence>
<keyword evidence="2" id="KW-0805">Transcription regulation</keyword>
<keyword evidence="9" id="KW-1185">Reference proteome</keyword>
<dbReference type="PANTHER" id="PTHR35807">
    <property type="entry name" value="TRANSCRIPTIONAL REGULATOR REDD-RELATED"/>
    <property type="match status" value="1"/>
</dbReference>
<dbReference type="Pfam" id="PF13424">
    <property type="entry name" value="TPR_12"/>
    <property type="match status" value="2"/>
</dbReference>
<dbReference type="InterPro" id="IPR011990">
    <property type="entry name" value="TPR-like_helical_dom_sf"/>
</dbReference>
<evidence type="ECO:0000256" key="1">
    <source>
        <dbReference type="ARBA" id="ARBA00005820"/>
    </source>
</evidence>
<dbReference type="PRINTS" id="PR00364">
    <property type="entry name" value="DISEASERSIST"/>
</dbReference>